<proteinExistence type="inferred from homology"/>
<evidence type="ECO:0000256" key="3">
    <source>
        <dbReference type="RuleBase" id="RU003616"/>
    </source>
</evidence>
<organism evidence="6 7">
    <name type="scientific">Hibiscus syriacus</name>
    <name type="common">Rose of Sharon</name>
    <dbReference type="NCBI Taxonomy" id="106335"/>
    <lineage>
        <taxon>Eukaryota</taxon>
        <taxon>Viridiplantae</taxon>
        <taxon>Streptophyta</taxon>
        <taxon>Embryophyta</taxon>
        <taxon>Tracheophyta</taxon>
        <taxon>Spermatophyta</taxon>
        <taxon>Magnoliopsida</taxon>
        <taxon>eudicotyledons</taxon>
        <taxon>Gunneridae</taxon>
        <taxon>Pentapetalae</taxon>
        <taxon>rosids</taxon>
        <taxon>malvids</taxon>
        <taxon>Malvales</taxon>
        <taxon>Malvaceae</taxon>
        <taxon>Malvoideae</taxon>
        <taxon>Hibiscus</taxon>
    </lineage>
</organism>
<sequence>MTKMAIGLTKAFIFVMAVMASQVNGLMPYTRPLWGMNMMIPEDPFKIIEHTPLNIASIPKATETMAAVSLARCDWKETPRFHVIDLDIPGMKREDLKIEVEENRVLRISGERKEEEEVEGQKWHTAERTNGKFWRQFRMPSNADLDHVRAHLEDGVLKITVPKFADEAKRQSKVIDIGSSAGSGEDVKTISKASQ</sequence>
<reference evidence="6" key="1">
    <citation type="submission" date="2019-09" db="EMBL/GenBank/DDBJ databases">
        <title>Draft genome information of white flower Hibiscus syriacus.</title>
        <authorList>
            <person name="Kim Y.-M."/>
        </authorList>
    </citation>
    <scope>NUCLEOTIDE SEQUENCE [LARGE SCALE GENOMIC DNA]</scope>
    <source>
        <strain evidence="6">YM2019G1</strain>
    </source>
</reference>
<evidence type="ECO:0000313" key="6">
    <source>
        <dbReference type="EMBL" id="KAE8702876.1"/>
    </source>
</evidence>
<evidence type="ECO:0000313" key="7">
    <source>
        <dbReference type="Proteomes" id="UP000436088"/>
    </source>
</evidence>
<protein>
    <submittedName>
        <fullName evidence="6">22.0 kDa heat shock protein</fullName>
    </submittedName>
</protein>
<name>A0A6A3AFI0_HIBSY</name>
<feature type="domain" description="SHSP" evidence="5">
    <location>
        <begin position="61"/>
        <end position="180"/>
    </location>
</feature>
<dbReference type="AlphaFoldDB" id="A0A6A3AFI0"/>
<comment type="caution">
    <text evidence="6">The sequence shown here is derived from an EMBL/GenBank/DDBJ whole genome shotgun (WGS) entry which is preliminary data.</text>
</comment>
<dbReference type="Pfam" id="PF00011">
    <property type="entry name" value="HSP20"/>
    <property type="match status" value="1"/>
</dbReference>
<dbReference type="CDD" id="cd06472">
    <property type="entry name" value="ACD_ScHsp26_like"/>
    <property type="match status" value="1"/>
</dbReference>
<gene>
    <name evidence="6" type="ORF">F3Y22_tig00110480pilonHSYRG00046</name>
</gene>
<evidence type="ECO:0000256" key="4">
    <source>
        <dbReference type="SAM" id="SignalP"/>
    </source>
</evidence>
<dbReference type="Proteomes" id="UP000436088">
    <property type="component" value="Unassembled WGS sequence"/>
</dbReference>
<feature type="chain" id="PRO_5025684683" evidence="4">
    <location>
        <begin position="21"/>
        <end position="195"/>
    </location>
</feature>
<feature type="signal peptide" evidence="4">
    <location>
        <begin position="1"/>
        <end position="20"/>
    </location>
</feature>
<accession>A0A6A3AFI0</accession>
<dbReference type="EMBL" id="VEPZ02001005">
    <property type="protein sequence ID" value="KAE8702876.1"/>
    <property type="molecule type" value="Genomic_DNA"/>
</dbReference>
<keyword evidence="4" id="KW-0732">Signal</keyword>
<dbReference type="PROSITE" id="PS01031">
    <property type="entry name" value="SHSP"/>
    <property type="match status" value="1"/>
</dbReference>
<dbReference type="SUPFAM" id="SSF49764">
    <property type="entry name" value="HSP20-like chaperones"/>
    <property type="match status" value="1"/>
</dbReference>
<evidence type="ECO:0000259" key="5">
    <source>
        <dbReference type="PROSITE" id="PS01031"/>
    </source>
</evidence>
<keyword evidence="1 6" id="KW-0346">Stress response</keyword>
<dbReference type="InterPro" id="IPR031107">
    <property type="entry name" value="Small_HSP"/>
</dbReference>
<evidence type="ECO:0000256" key="2">
    <source>
        <dbReference type="PROSITE-ProRule" id="PRU00285"/>
    </source>
</evidence>
<keyword evidence="7" id="KW-1185">Reference proteome</keyword>
<dbReference type="InterPro" id="IPR008978">
    <property type="entry name" value="HSP20-like_chaperone"/>
</dbReference>
<dbReference type="InterPro" id="IPR002068">
    <property type="entry name" value="A-crystallin/Hsp20_dom"/>
</dbReference>
<evidence type="ECO:0000256" key="1">
    <source>
        <dbReference type="ARBA" id="ARBA00023016"/>
    </source>
</evidence>
<dbReference type="PANTHER" id="PTHR11527">
    <property type="entry name" value="HEAT-SHOCK PROTEIN 20 FAMILY MEMBER"/>
    <property type="match status" value="1"/>
</dbReference>
<dbReference type="Gene3D" id="2.60.40.790">
    <property type="match status" value="1"/>
</dbReference>
<comment type="similarity">
    <text evidence="2 3">Belongs to the small heat shock protein (HSP20) family.</text>
</comment>